<dbReference type="GO" id="GO:0090173">
    <property type="term" value="P:regulation of synaptonemal complex assembly"/>
    <property type="evidence" value="ECO:0007669"/>
    <property type="project" value="InterPro"/>
</dbReference>
<evidence type="ECO:0000256" key="1">
    <source>
        <dbReference type="ARBA" id="ARBA00023254"/>
    </source>
</evidence>
<gene>
    <name evidence="3" type="ORF">IF1G_09709</name>
</gene>
<name>A0A545UQB0_9HYPO</name>
<keyword evidence="4" id="KW-1185">Reference proteome</keyword>
<organism evidence="3 4">
    <name type="scientific">Cordyceps javanica</name>
    <dbReference type="NCBI Taxonomy" id="43265"/>
    <lineage>
        <taxon>Eukaryota</taxon>
        <taxon>Fungi</taxon>
        <taxon>Dikarya</taxon>
        <taxon>Ascomycota</taxon>
        <taxon>Pezizomycotina</taxon>
        <taxon>Sordariomycetes</taxon>
        <taxon>Hypocreomycetidae</taxon>
        <taxon>Hypocreales</taxon>
        <taxon>Cordycipitaceae</taxon>
        <taxon>Cordyceps</taxon>
    </lineage>
</organism>
<sequence length="578" mass="64789">MSTPEYTNPRLEEYFLSSTLSGRLPNRIVATTFEWKPNEVFQSGDYLQGLFRLLPLEIIHDCFQQLDIATLVSIACTSKGMNRVIGSLPKLRALLDCAPDAMRAVAASRTRGIVICADMYQKLISPVCDSCENAGTFLYLLSCTRLCGHCLNSNERYRALRPMQAVEQYALDISDIRNLPTLIVPKYCQKDHHYRCRSYRQQINTTGWHLIDELEVQRLSIGVHGSVEQAKRAGAERLTKLLRQSDSHESNATWQTSQMLKRRVREMKHLRRRPNVAPEPGPTGRLRFHLLPDVESACSASTNFPWLDLAAQNFGYPVFCEACYAAGTPRRECYYSAPGTNQHMSRFGKVVNGTHSTAYLVRLGLALSKVCINHADLETARITLQKVTEYLPSSVGSTATADSDGHVSSHADYASYYILRIALSWKDDRIDLAEHMYSKLTQYTLHMENDTRTTLVRLLIQIGQDLVAKSEFVAAVRWYRRAAAESSAPPHSGRNTATDETQLKIDERTRLLALRGLVQCLTSPGPGDSLDEATSIVRIAQAEFGERRVEVLEMLVMVQAAKGDASDALTDLLEILLP</sequence>
<dbReference type="PANTHER" id="PTHR40375:SF2">
    <property type="entry name" value="SPORULATION-SPECIFIC PROTEIN 22"/>
    <property type="match status" value="1"/>
</dbReference>
<dbReference type="OrthoDB" id="2687876at2759"/>
<keyword evidence="1" id="KW-0469">Meiosis</keyword>
<dbReference type="CDD" id="cd09917">
    <property type="entry name" value="F-box_SF"/>
    <property type="match status" value="1"/>
</dbReference>
<dbReference type="InterPro" id="IPR001810">
    <property type="entry name" value="F-box_dom"/>
</dbReference>
<dbReference type="AlphaFoldDB" id="A0A545UQB0"/>
<feature type="domain" description="F-box" evidence="2">
    <location>
        <begin position="54"/>
        <end position="94"/>
    </location>
</feature>
<evidence type="ECO:0000313" key="3">
    <source>
        <dbReference type="EMBL" id="TQV91643.1"/>
    </source>
</evidence>
<dbReference type="Pfam" id="PF00646">
    <property type="entry name" value="F-box"/>
    <property type="match status" value="1"/>
</dbReference>
<reference evidence="3 4" key="1">
    <citation type="journal article" date="2019" name="Appl. Microbiol. Biotechnol.">
        <title>Genome sequence of Isaria javanica and comparative genome analysis insights into family S53 peptidase evolution in fungal entomopathogens.</title>
        <authorList>
            <person name="Lin R."/>
            <person name="Zhang X."/>
            <person name="Xin B."/>
            <person name="Zou M."/>
            <person name="Gao Y."/>
            <person name="Qin F."/>
            <person name="Hu Q."/>
            <person name="Xie B."/>
            <person name="Cheng X."/>
        </authorList>
    </citation>
    <scope>NUCLEOTIDE SEQUENCE [LARGE SCALE GENOMIC DNA]</scope>
    <source>
        <strain evidence="3 4">IJ1G</strain>
    </source>
</reference>
<dbReference type="InterPro" id="IPR013940">
    <property type="entry name" value="Spo22/ZIP4/TEX11"/>
</dbReference>
<dbReference type="PANTHER" id="PTHR40375">
    <property type="entry name" value="SPORULATION-SPECIFIC PROTEIN 22"/>
    <property type="match status" value="1"/>
</dbReference>
<dbReference type="EMBL" id="SPUK01000018">
    <property type="protein sequence ID" value="TQV91643.1"/>
    <property type="molecule type" value="Genomic_DNA"/>
</dbReference>
<protein>
    <submittedName>
        <fullName evidence="3">F-box domain-containing protein</fullName>
    </submittedName>
</protein>
<proteinExistence type="predicted"/>
<dbReference type="SMART" id="SM00256">
    <property type="entry name" value="FBOX"/>
    <property type="match status" value="1"/>
</dbReference>
<dbReference type="GO" id="GO:0051321">
    <property type="term" value="P:meiotic cell cycle"/>
    <property type="evidence" value="ECO:0007669"/>
    <property type="project" value="UniProtKB-KW"/>
</dbReference>
<dbReference type="Proteomes" id="UP000315783">
    <property type="component" value="Unassembled WGS sequence"/>
</dbReference>
<evidence type="ECO:0000313" key="4">
    <source>
        <dbReference type="Proteomes" id="UP000315783"/>
    </source>
</evidence>
<accession>A0A545UQB0</accession>
<dbReference type="InterPro" id="IPR036047">
    <property type="entry name" value="F-box-like_dom_sf"/>
</dbReference>
<evidence type="ECO:0000259" key="2">
    <source>
        <dbReference type="SMART" id="SM00256"/>
    </source>
</evidence>
<dbReference type="STRING" id="43265.A0A545UQB0"/>
<comment type="caution">
    <text evidence="3">The sequence shown here is derived from an EMBL/GenBank/DDBJ whole genome shotgun (WGS) entry which is preliminary data.</text>
</comment>
<dbReference type="SUPFAM" id="SSF81383">
    <property type="entry name" value="F-box domain"/>
    <property type="match status" value="1"/>
</dbReference>
<dbReference type="InterPro" id="IPR039057">
    <property type="entry name" value="Spo22/ZIP4"/>
</dbReference>
<dbReference type="Pfam" id="PF08631">
    <property type="entry name" value="SPO22"/>
    <property type="match status" value="1"/>
</dbReference>